<keyword evidence="1" id="KW-0812">Transmembrane</keyword>
<dbReference type="RefSeq" id="WP_381026238.1">
    <property type="nucleotide sequence ID" value="NZ_JBHSNY010000009.1"/>
</dbReference>
<organism evidence="2 3">
    <name type="scientific">Streptomyces bullii</name>
    <dbReference type="NCBI Taxonomy" id="349910"/>
    <lineage>
        <taxon>Bacteria</taxon>
        <taxon>Bacillati</taxon>
        <taxon>Actinomycetota</taxon>
        <taxon>Actinomycetes</taxon>
        <taxon>Kitasatosporales</taxon>
        <taxon>Streptomycetaceae</taxon>
        <taxon>Streptomyces</taxon>
    </lineage>
</organism>
<reference evidence="3" key="1">
    <citation type="journal article" date="2019" name="Int. J. Syst. Evol. Microbiol.">
        <title>The Global Catalogue of Microorganisms (GCM) 10K type strain sequencing project: providing services to taxonomists for standard genome sequencing and annotation.</title>
        <authorList>
            <consortium name="The Broad Institute Genomics Platform"/>
            <consortium name="The Broad Institute Genome Sequencing Center for Infectious Disease"/>
            <person name="Wu L."/>
            <person name="Ma J."/>
        </authorList>
    </citation>
    <scope>NUCLEOTIDE SEQUENCE [LARGE SCALE GENOMIC DNA]</scope>
    <source>
        <strain evidence="3">CGMCC 4.7248</strain>
    </source>
</reference>
<dbReference type="Proteomes" id="UP001596154">
    <property type="component" value="Unassembled WGS sequence"/>
</dbReference>
<proteinExistence type="predicted"/>
<accession>A0ABW0UX45</accession>
<dbReference type="CDD" id="cd00093">
    <property type="entry name" value="HTH_XRE"/>
    <property type="match status" value="1"/>
</dbReference>
<feature type="transmembrane region" description="Helical" evidence="1">
    <location>
        <begin position="132"/>
        <end position="153"/>
    </location>
</feature>
<dbReference type="InterPro" id="IPR001387">
    <property type="entry name" value="Cro/C1-type_HTH"/>
</dbReference>
<dbReference type="InterPro" id="IPR010982">
    <property type="entry name" value="Lambda_DNA-bd_dom_sf"/>
</dbReference>
<gene>
    <name evidence="2" type="ORF">ACFPZJ_26040</name>
</gene>
<protein>
    <submittedName>
        <fullName evidence="2">Helix-turn-helix domain-containing protein</fullName>
    </submittedName>
</protein>
<dbReference type="Pfam" id="PF13560">
    <property type="entry name" value="HTH_31"/>
    <property type="match status" value="1"/>
</dbReference>
<keyword evidence="1" id="KW-0472">Membrane</keyword>
<dbReference type="InterPro" id="IPR021224">
    <property type="entry name" value="DUF2690"/>
</dbReference>
<evidence type="ECO:0000313" key="2">
    <source>
        <dbReference type="EMBL" id="MFC5637202.1"/>
    </source>
</evidence>
<dbReference type="Pfam" id="PF10901">
    <property type="entry name" value="DUF2690"/>
    <property type="match status" value="1"/>
</dbReference>
<name>A0ABW0UX45_9ACTN</name>
<dbReference type="EMBL" id="JBHSNY010000009">
    <property type="protein sequence ID" value="MFC5637202.1"/>
    <property type="molecule type" value="Genomic_DNA"/>
</dbReference>
<dbReference type="Gene3D" id="1.10.260.40">
    <property type="entry name" value="lambda repressor-like DNA-binding domains"/>
    <property type="match status" value="1"/>
</dbReference>
<comment type="caution">
    <text evidence="2">The sequence shown here is derived from an EMBL/GenBank/DDBJ whole genome shotgun (WGS) entry which is preliminary data.</text>
</comment>
<keyword evidence="1" id="KW-1133">Transmembrane helix</keyword>
<evidence type="ECO:0000256" key="1">
    <source>
        <dbReference type="SAM" id="Phobius"/>
    </source>
</evidence>
<evidence type="ECO:0000313" key="3">
    <source>
        <dbReference type="Proteomes" id="UP001596154"/>
    </source>
</evidence>
<keyword evidence="3" id="KW-1185">Reference proteome</keyword>
<sequence length="302" mass="32539">MESLGELRPEQARDAGEFAVALRQLKACTGLTYRQLEERAAEHGDVLARSTLADVLSGRTTPRPELLIAFLRACGVGPAEMRTWIRARERIAAASGTQGDERVASATRDGERAPEQVPWWSRWPAWPVRRRGVVGTVALLVIVVIAGVAYIAMPAGGPKVVKASSGSAAASSPCGSDGCRGKDPEQHGCLYDGRRVNSVKTEAGLVNFFHSLQCRSLWAEISHDPALVSIYMKNDTGEALSMGSRHLKRTAPSAGTMVRTPMLPSAKAPRHAEVCATYRQMEACVSTDNMTRVKPYPTQSAG</sequence>